<proteinExistence type="predicted"/>
<accession>A0AA40KAG9</accession>
<organism evidence="2 3">
    <name type="scientific">Schizothecium vesticola</name>
    <dbReference type="NCBI Taxonomy" id="314040"/>
    <lineage>
        <taxon>Eukaryota</taxon>
        <taxon>Fungi</taxon>
        <taxon>Dikarya</taxon>
        <taxon>Ascomycota</taxon>
        <taxon>Pezizomycotina</taxon>
        <taxon>Sordariomycetes</taxon>
        <taxon>Sordariomycetidae</taxon>
        <taxon>Sordariales</taxon>
        <taxon>Schizotheciaceae</taxon>
        <taxon>Schizothecium</taxon>
    </lineage>
</organism>
<dbReference type="EMBL" id="JAUKUD010000002">
    <property type="protein sequence ID" value="KAK0751472.1"/>
    <property type="molecule type" value="Genomic_DNA"/>
</dbReference>
<feature type="compositionally biased region" description="Basic and acidic residues" evidence="1">
    <location>
        <begin position="25"/>
        <end position="45"/>
    </location>
</feature>
<reference evidence="2" key="1">
    <citation type="submission" date="2023-06" db="EMBL/GenBank/DDBJ databases">
        <title>Genome-scale phylogeny and comparative genomics of the fungal order Sordariales.</title>
        <authorList>
            <consortium name="Lawrence Berkeley National Laboratory"/>
            <person name="Hensen N."/>
            <person name="Bonometti L."/>
            <person name="Westerberg I."/>
            <person name="Brannstrom I.O."/>
            <person name="Guillou S."/>
            <person name="Cros-Aarteil S."/>
            <person name="Calhoun S."/>
            <person name="Haridas S."/>
            <person name="Kuo A."/>
            <person name="Mondo S."/>
            <person name="Pangilinan J."/>
            <person name="Riley R."/>
            <person name="LaButti K."/>
            <person name="Andreopoulos B."/>
            <person name="Lipzen A."/>
            <person name="Chen C."/>
            <person name="Yanf M."/>
            <person name="Daum C."/>
            <person name="Ng V."/>
            <person name="Clum A."/>
            <person name="Steindorff A."/>
            <person name="Ohm R."/>
            <person name="Martin F."/>
            <person name="Silar P."/>
            <person name="Natvig D."/>
            <person name="Lalanne C."/>
            <person name="Gautier V."/>
            <person name="Ament-velasquez S.L."/>
            <person name="Kruys A."/>
            <person name="Hutchinson M.I."/>
            <person name="Powell A.J."/>
            <person name="Barry K."/>
            <person name="Miller A.N."/>
            <person name="Grigoriev I.V."/>
            <person name="Debuchy R."/>
            <person name="Gladieux P."/>
            <person name="Thoren M.H."/>
            <person name="Johannesson H."/>
        </authorList>
    </citation>
    <scope>NUCLEOTIDE SEQUENCE</scope>
    <source>
        <strain evidence="2">SMH3187-1</strain>
    </source>
</reference>
<sequence length="201" mass="22620">MSVRFPSTRFAVASIAGSLPSSRQPRVEGLRPRPEGDNDMGRRERDSHQASCDASRLCHCPGCLRLRCLPPCACCPSRIAEPTQAHGCDGWPDSFLSARGRDCSGRIWPLQLGWLVRRQTSSRVRAGAQNLTRLLEWPMDVLCCCCCCYCDGKTMDTLCCEKTVLPCLSSAQRTTDKRKRRRGNWNRGLWWSLGREGQTNR</sequence>
<evidence type="ECO:0000313" key="2">
    <source>
        <dbReference type="EMBL" id="KAK0751472.1"/>
    </source>
</evidence>
<keyword evidence="3" id="KW-1185">Reference proteome</keyword>
<dbReference type="AlphaFoldDB" id="A0AA40KAG9"/>
<dbReference type="Proteomes" id="UP001172155">
    <property type="component" value="Unassembled WGS sequence"/>
</dbReference>
<gene>
    <name evidence="2" type="ORF">B0T18DRAFT_68836</name>
</gene>
<comment type="caution">
    <text evidence="2">The sequence shown here is derived from an EMBL/GenBank/DDBJ whole genome shotgun (WGS) entry which is preliminary data.</text>
</comment>
<evidence type="ECO:0000256" key="1">
    <source>
        <dbReference type="SAM" id="MobiDB-lite"/>
    </source>
</evidence>
<evidence type="ECO:0000313" key="3">
    <source>
        <dbReference type="Proteomes" id="UP001172155"/>
    </source>
</evidence>
<name>A0AA40KAG9_9PEZI</name>
<protein>
    <submittedName>
        <fullName evidence="2">Uncharacterized protein</fullName>
    </submittedName>
</protein>
<feature type="region of interest" description="Disordered" evidence="1">
    <location>
        <begin position="19"/>
        <end position="45"/>
    </location>
</feature>